<keyword evidence="3 7" id="KW-0805">Transcription regulation</keyword>
<keyword evidence="4 7" id="KW-0238">DNA-binding</keyword>
<accession>I3EG60</accession>
<dbReference type="PANTHER" id="PTHR13011:SF0">
    <property type="entry name" value="GENERAL TRANSCRIPTION FACTOR IIF SUBUNIT 1"/>
    <property type="match status" value="1"/>
</dbReference>
<dbReference type="EMBL" id="GL870879">
    <property type="protein sequence ID" value="EIJ88207.1"/>
    <property type="molecule type" value="Genomic_DNA"/>
</dbReference>
<dbReference type="OMA" id="RFIKERC"/>
<dbReference type="GO" id="GO:0006367">
    <property type="term" value="P:transcription initiation at RNA polymerase II promoter"/>
    <property type="evidence" value="ECO:0007669"/>
    <property type="project" value="InterPro"/>
</dbReference>
<dbReference type="PANTHER" id="PTHR13011">
    <property type="entry name" value="TFIIF-ALPHA"/>
    <property type="match status" value="1"/>
</dbReference>
<comment type="similarity">
    <text evidence="2 7">Belongs to the TFIIF alpha subunit family.</text>
</comment>
<proteinExistence type="inferred from homology"/>
<evidence type="ECO:0000256" key="7">
    <source>
        <dbReference type="RuleBase" id="RU366044"/>
    </source>
</evidence>
<evidence type="ECO:0000256" key="8">
    <source>
        <dbReference type="SAM" id="MobiDB-lite"/>
    </source>
</evidence>
<gene>
    <name evidence="9" type="ORF">NEQG_01651</name>
</gene>
<dbReference type="Pfam" id="PF05793">
    <property type="entry name" value="TFIIF_alpha"/>
    <property type="match status" value="1"/>
</dbReference>
<evidence type="ECO:0000256" key="4">
    <source>
        <dbReference type="ARBA" id="ARBA00023125"/>
    </source>
</evidence>
<evidence type="ECO:0000256" key="3">
    <source>
        <dbReference type="ARBA" id="ARBA00023015"/>
    </source>
</evidence>
<dbReference type="VEuPathDB" id="MicrosporidiaDB:NEQG_01651"/>
<evidence type="ECO:0000313" key="9">
    <source>
        <dbReference type="EMBL" id="EIJ88207.1"/>
    </source>
</evidence>
<evidence type="ECO:0000256" key="6">
    <source>
        <dbReference type="ARBA" id="ARBA00023242"/>
    </source>
</evidence>
<evidence type="ECO:0000256" key="2">
    <source>
        <dbReference type="ARBA" id="ARBA00005249"/>
    </source>
</evidence>
<dbReference type="InterPro" id="IPR011039">
    <property type="entry name" value="TFIIF_interaction"/>
</dbReference>
<dbReference type="STRING" id="935791.I3EG60"/>
<evidence type="ECO:0000256" key="5">
    <source>
        <dbReference type="ARBA" id="ARBA00023163"/>
    </source>
</evidence>
<keyword evidence="10" id="KW-1185">Reference proteome</keyword>
<dbReference type="Proteomes" id="UP000002872">
    <property type="component" value="Unassembled WGS sequence"/>
</dbReference>
<comment type="function">
    <text evidence="7">TFIIF is a general transcription initiation factor that binds to RNA polymerase II and helps to recruit it to the initiation complex in collaboration with TFIIB. It promotes transcription elongation.</text>
</comment>
<dbReference type="SUPFAM" id="SSF50916">
    <property type="entry name" value="Rap30/74 interaction domains"/>
    <property type="match status" value="1"/>
</dbReference>
<dbReference type="GO" id="GO:0016251">
    <property type="term" value="F:RNA polymerase II general transcription initiation factor activity"/>
    <property type="evidence" value="ECO:0007669"/>
    <property type="project" value="TreeGrafter"/>
</dbReference>
<organism evidence="9 10">
    <name type="scientific">Nematocida parisii (strain ERTm3)</name>
    <name type="common">Nematode killer fungus</name>
    <dbReference type="NCBI Taxonomy" id="935791"/>
    <lineage>
        <taxon>Eukaryota</taxon>
        <taxon>Fungi</taxon>
        <taxon>Fungi incertae sedis</taxon>
        <taxon>Microsporidia</taxon>
        <taxon>Nematocida</taxon>
    </lineage>
</organism>
<keyword evidence="5 7" id="KW-0804">Transcription</keyword>
<dbReference type="OrthoDB" id="76676at2759"/>
<keyword evidence="6 7" id="KW-0539">Nucleus</keyword>
<reference evidence="9" key="1">
    <citation type="submission" date="2011-01" db="EMBL/GenBank/DDBJ databases">
        <title>The Genome Sequence of Nematocida parisii strain ERTm3.</title>
        <authorList>
            <consortium name="The Broad Institute Genome Sequencing Platform"/>
            <consortium name="The Broad Institute Genome Sequencing Center for Infectious Disease"/>
            <person name="Cuomo C."/>
            <person name="Troemel E."/>
            <person name="Young S.K."/>
            <person name="Zeng Q."/>
            <person name="Gargeya S."/>
            <person name="Fitzgerald M."/>
            <person name="Haas B."/>
            <person name="Abouelleil A."/>
            <person name="Alvarado L."/>
            <person name="Arachchi H.M."/>
            <person name="Berlin A."/>
            <person name="Chapman S.B."/>
            <person name="Gearin G."/>
            <person name="Goldberg J."/>
            <person name="Griggs A."/>
            <person name="Gujja S."/>
            <person name="Hansen M."/>
            <person name="Heiman D."/>
            <person name="Howarth C."/>
            <person name="Larimer J."/>
            <person name="Lui A."/>
            <person name="MacDonald P.J.P."/>
            <person name="McCowen C."/>
            <person name="Montmayeur A."/>
            <person name="Murphy C."/>
            <person name="Neiman D."/>
            <person name="Pearson M."/>
            <person name="Priest M."/>
            <person name="Roberts A."/>
            <person name="Saif S."/>
            <person name="Shea T."/>
            <person name="Sisk P."/>
            <person name="Stolte C."/>
            <person name="Sykes S."/>
            <person name="Wortman J."/>
            <person name="Nusbaum C."/>
            <person name="Birren B."/>
        </authorList>
    </citation>
    <scope>NUCLEOTIDE SEQUENCE</scope>
    <source>
        <strain evidence="9">ERTm3</strain>
    </source>
</reference>
<dbReference type="HOGENOM" id="CLU_091940_0_0_1"/>
<sequence>MKHRVILVNGRVERNIAAIHGMGDDLVPPLKLARDPSLVIEDEEPEPINPAKMTRKKAEILEYQAPEDAKMHKEEKIPWLLEDSEQRAFIGRKTQIKVTEDSKSAYYAMIKEKNEIKLYKISKWYKFSPKIQYETLTLEEAEEKMQKRSKDTHVEKDASKQNAEEYREDELEYKEVFDDDDGEIDVERVEKRKKKLDSAGKDLKKLVKSYEDYESESVNESSSDEKIEDTQKEITEVDIKMHLCSGPMSIKNLIEKFKMRFKVNPKSKETFRHLIKKICVIKTDPSTGEKVLALKEKEK</sequence>
<dbReference type="GO" id="GO:0003677">
    <property type="term" value="F:DNA binding"/>
    <property type="evidence" value="ECO:0007669"/>
    <property type="project" value="UniProtKB-KW"/>
</dbReference>
<protein>
    <recommendedName>
        <fullName evidence="7">Transcription initiation factor IIF subunit alpha</fullName>
    </recommendedName>
</protein>
<dbReference type="GO" id="GO:0032968">
    <property type="term" value="P:positive regulation of transcription elongation by RNA polymerase II"/>
    <property type="evidence" value="ECO:0007669"/>
    <property type="project" value="InterPro"/>
</dbReference>
<comment type="subcellular location">
    <subcellularLocation>
        <location evidence="1 7">Nucleus</location>
    </subcellularLocation>
</comment>
<name>I3EG60_NEMP3</name>
<feature type="compositionally biased region" description="Basic and acidic residues" evidence="8">
    <location>
        <begin position="144"/>
        <end position="165"/>
    </location>
</feature>
<dbReference type="GO" id="GO:0001096">
    <property type="term" value="F:TFIIF-class transcription factor complex binding"/>
    <property type="evidence" value="ECO:0007669"/>
    <property type="project" value="TreeGrafter"/>
</dbReference>
<evidence type="ECO:0000313" key="10">
    <source>
        <dbReference type="Proteomes" id="UP000002872"/>
    </source>
</evidence>
<dbReference type="InParanoid" id="I3EG60"/>
<dbReference type="GO" id="GO:0005674">
    <property type="term" value="C:transcription factor TFIIF complex"/>
    <property type="evidence" value="ECO:0007669"/>
    <property type="project" value="TreeGrafter"/>
</dbReference>
<dbReference type="InterPro" id="IPR008851">
    <property type="entry name" value="TFIIF-alpha"/>
</dbReference>
<evidence type="ECO:0000256" key="1">
    <source>
        <dbReference type="ARBA" id="ARBA00004123"/>
    </source>
</evidence>
<dbReference type="AlphaFoldDB" id="I3EG60"/>
<feature type="region of interest" description="Disordered" evidence="8">
    <location>
        <begin position="144"/>
        <end position="167"/>
    </location>
</feature>